<comment type="caution">
    <text evidence="5">The sequence shown here is derived from an EMBL/GenBank/DDBJ whole genome shotgun (WGS) entry which is preliminary data.</text>
</comment>
<dbReference type="InterPro" id="IPR027417">
    <property type="entry name" value="P-loop_NTPase"/>
</dbReference>
<dbReference type="InterPro" id="IPR028116">
    <property type="entry name" value="Cis-CaaD-like"/>
</dbReference>
<dbReference type="GO" id="GO:0000400">
    <property type="term" value="F:four-way junction DNA binding"/>
    <property type="evidence" value="ECO:0007669"/>
    <property type="project" value="TreeGrafter"/>
</dbReference>
<comment type="subcellular location">
    <subcellularLocation>
        <location evidence="1">Nucleus</location>
    </subcellularLocation>
</comment>
<evidence type="ECO:0000256" key="3">
    <source>
        <dbReference type="SAM" id="MobiDB-lite"/>
    </source>
</evidence>
<dbReference type="GO" id="GO:0033063">
    <property type="term" value="C:Rad51B-Rad51C-Rad51D-XRCC2 complex"/>
    <property type="evidence" value="ECO:0007669"/>
    <property type="project" value="TreeGrafter"/>
</dbReference>
<protein>
    <recommendedName>
        <fullName evidence="4">Tautomerase cis-CaaD-like domain-containing protein</fullName>
    </recommendedName>
</protein>
<dbReference type="InterPro" id="IPR014347">
    <property type="entry name" value="Tautomerase/MIF_sf"/>
</dbReference>
<feature type="region of interest" description="Disordered" evidence="3">
    <location>
        <begin position="337"/>
        <end position="365"/>
    </location>
</feature>
<dbReference type="Gene3D" id="3.40.50.300">
    <property type="entry name" value="P-loop containing nucleotide triphosphate hydrolases"/>
    <property type="match status" value="1"/>
</dbReference>
<evidence type="ECO:0000313" key="6">
    <source>
        <dbReference type="Proteomes" id="UP000799441"/>
    </source>
</evidence>
<sequence>MPFYTIHHTSLFNGFEKRQIATRLTDAHNQITGAPRTDVNVAFIDISEGDFFSGGERCDEWVRVVVQLDPDNSQSLSPEQKRALRSQMTSACRALLYASCEVQAEVFDGISRDFTSTEEIIDEGAELKRYQTDFHHEHFPVDNYSLVIGEVDTVTQRTDLLLPDYERGAGRHEERSQTEFEPNNLIGWTVEPILASDLYASVQEASHQHAHQRLPTGSKNIDDMLDGGLNYGECGITCLSIADDCSGRDLVLAFLAHHITSSPAATATIIDTAFSLDVRALYEKIVEVLRSADTLSVEVETKAMEVLDRVRITKVFDFIGLTEAFGELRSELEASESLPGDLAAAQTPPRGTIADSQDDEELLETDSQGDVLVASPTTSHPQLVTTPQKSAHARSYGPHLLLVDDIATPAVPLVKANAFEGQALVTSFMRALAHLTRAHSMCSIVINGTASLLPRNRGTEVSPTIFASCLLRPALGVTLQWIVDLHLMVHLAPQAAKDTMMMSEISTGIARNQQVQTANVVEVLYDRLGSRFQKWAAYRVDEAGCIQAVS</sequence>
<dbReference type="OrthoDB" id="336321at2759"/>
<evidence type="ECO:0000256" key="2">
    <source>
        <dbReference type="ARBA" id="ARBA00023242"/>
    </source>
</evidence>
<evidence type="ECO:0000259" key="4">
    <source>
        <dbReference type="Pfam" id="PF14832"/>
    </source>
</evidence>
<dbReference type="GO" id="GO:0005815">
    <property type="term" value="C:microtubule organizing center"/>
    <property type="evidence" value="ECO:0007669"/>
    <property type="project" value="TreeGrafter"/>
</dbReference>
<keyword evidence="2" id="KW-0539">Nucleus</keyword>
<feature type="domain" description="Tautomerase cis-CaaD-like" evidence="4">
    <location>
        <begin position="1"/>
        <end position="67"/>
    </location>
</feature>
<dbReference type="GO" id="GO:0008094">
    <property type="term" value="F:ATP-dependent activity, acting on DNA"/>
    <property type="evidence" value="ECO:0007669"/>
    <property type="project" value="TreeGrafter"/>
</dbReference>
<dbReference type="GO" id="GO:0000723">
    <property type="term" value="P:telomere maintenance"/>
    <property type="evidence" value="ECO:0007669"/>
    <property type="project" value="TreeGrafter"/>
</dbReference>
<gene>
    <name evidence="5" type="ORF">K431DRAFT_346485</name>
</gene>
<reference evidence="5" key="1">
    <citation type="journal article" date="2020" name="Stud. Mycol.">
        <title>101 Dothideomycetes genomes: a test case for predicting lifestyles and emergence of pathogens.</title>
        <authorList>
            <person name="Haridas S."/>
            <person name="Albert R."/>
            <person name="Binder M."/>
            <person name="Bloem J."/>
            <person name="Labutti K."/>
            <person name="Salamov A."/>
            <person name="Andreopoulos B."/>
            <person name="Baker S."/>
            <person name="Barry K."/>
            <person name="Bills G."/>
            <person name="Bluhm B."/>
            <person name="Cannon C."/>
            <person name="Castanera R."/>
            <person name="Culley D."/>
            <person name="Daum C."/>
            <person name="Ezra D."/>
            <person name="Gonzalez J."/>
            <person name="Henrissat B."/>
            <person name="Kuo A."/>
            <person name="Liang C."/>
            <person name="Lipzen A."/>
            <person name="Lutzoni F."/>
            <person name="Magnuson J."/>
            <person name="Mondo S."/>
            <person name="Nolan M."/>
            <person name="Ohm R."/>
            <person name="Pangilinan J."/>
            <person name="Park H.-J."/>
            <person name="Ramirez L."/>
            <person name="Alfaro M."/>
            <person name="Sun H."/>
            <person name="Tritt A."/>
            <person name="Yoshinaga Y."/>
            <person name="Zwiers L.-H."/>
            <person name="Turgeon B."/>
            <person name="Goodwin S."/>
            <person name="Spatafora J."/>
            <person name="Crous P."/>
            <person name="Grigoriev I."/>
        </authorList>
    </citation>
    <scope>NUCLEOTIDE SEQUENCE</scope>
    <source>
        <strain evidence="5">CBS 116435</strain>
    </source>
</reference>
<dbReference type="SUPFAM" id="SSF52540">
    <property type="entry name" value="P-loop containing nucleoside triphosphate hydrolases"/>
    <property type="match status" value="1"/>
</dbReference>
<dbReference type="Gene3D" id="3.30.429.10">
    <property type="entry name" value="Macrophage Migration Inhibitory Factor"/>
    <property type="match status" value="1"/>
</dbReference>
<evidence type="ECO:0000256" key="1">
    <source>
        <dbReference type="ARBA" id="ARBA00004123"/>
    </source>
</evidence>
<dbReference type="InterPro" id="IPR051988">
    <property type="entry name" value="HRR_RAD51_Paralog"/>
</dbReference>
<proteinExistence type="predicted"/>
<dbReference type="GO" id="GO:0005657">
    <property type="term" value="C:replication fork"/>
    <property type="evidence" value="ECO:0007669"/>
    <property type="project" value="TreeGrafter"/>
</dbReference>
<dbReference type="GO" id="GO:0000724">
    <property type="term" value="P:double-strand break repair via homologous recombination"/>
    <property type="evidence" value="ECO:0007669"/>
    <property type="project" value="TreeGrafter"/>
</dbReference>
<organism evidence="5 6">
    <name type="scientific">Polychaeton citri CBS 116435</name>
    <dbReference type="NCBI Taxonomy" id="1314669"/>
    <lineage>
        <taxon>Eukaryota</taxon>
        <taxon>Fungi</taxon>
        <taxon>Dikarya</taxon>
        <taxon>Ascomycota</taxon>
        <taxon>Pezizomycotina</taxon>
        <taxon>Dothideomycetes</taxon>
        <taxon>Dothideomycetidae</taxon>
        <taxon>Capnodiales</taxon>
        <taxon>Capnodiaceae</taxon>
        <taxon>Polychaeton</taxon>
    </lineage>
</organism>
<evidence type="ECO:0000313" key="5">
    <source>
        <dbReference type="EMBL" id="KAF2721179.1"/>
    </source>
</evidence>
<dbReference type="AlphaFoldDB" id="A0A9P4Q7G1"/>
<dbReference type="PANTHER" id="PTHR46457:SF1">
    <property type="entry name" value="DNA REPAIR PROTEIN RAD51 HOMOLOG 4"/>
    <property type="match status" value="1"/>
</dbReference>
<name>A0A9P4Q7G1_9PEZI</name>
<dbReference type="Proteomes" id="UP000799441">
    <property type="component" value="Unassembled WGS sequence"/>
</dbReference>
<dbReference type="Pfam" id="PF14832">
    <property type="entry name" value="Tautomerase_3"/>
    <property type="match status" value="1"/>
</dbReference>
<keyword evidence="6" id="KW-1185">Reference proteome</keyword>
<dbReference type="GO" id="GO:0003697">
    <property type="term" value="F:single-stranded DNA binding"/>
    <property type="evidence" value="ECO:0007669"/>
    <property type="project" value="TreeGrafter"/>
</dbReference>
<accession>A0A9P4Q7G1</accession>
<dbReference type="SUPFAM" id="SSF55331">
    <property type="entry name" value="Tautomerase/MIF"/>
    <property type="match status" value="1"/>
</dbReference>
<dbReference type="GO" id="GO:0042148">
    <property type="term" value="P:DNA strand invasion"/>
    <property type="evidence" value="ECO:0007669"/>
    <property type="project" value="TreeGrafter"/>
</dbReference>
<dbReference type="GO" id="GO:0007131">
    <property type="term" value="P:reciprocal meiotic recombination"/>
    <property type="evidence" value="ECO:0007669"/>
    <property type="project" value="TreeGrafter"/>
</dbReference>
<dbReference type="EMBL" id="MU003792">
    <property type="protein sequence ID" value="KAF2721179.1"/>
    <property type="molecule type" value="Genomic_DNA"/>
</dbReference>
<dbReference type="PANTHER" id="PTHR46457">
    <property type="entry name" value="DNA REPAIR PROTEIN RAD51 HOMOLOG 4"/>
    <property type="match status" value="1"/>
</dbReference>